<sequence length="134" mass="15518">MARIRSSAIILRKKKILLIHRRKNSAEYWVLPGGGIENGETAEEAVKREVKEETGLNSQKLTLMFYEKTAGGQEFPYFLCEVNNGNAILGGEEAEANCEDNSYHLEWIKFEDFNRLNFFPRKIKHNLLKLFSHK</sequence>
<evidence type="ECO:0000313" key="4">
    <source>
        <dbReference type="EMBL" id="OGM62126.1"/>
    </source>
</evidence>
<reference evidence="4 5" key="1">
    <citation type="journal article" date="2016" name="Nat. Commun.">
        <title>Thousands of microbial genomes shed light on interconnected biogeochemical processes in an aquifer system.</title>
        <authorList>
            <person name="Anantharaman K."/>
            <person name="Brown C.T."/>
            <person name="Hug L.A."/>
            <person name="Sharon I."/>
            <person name="Castelle C.J."/>
            <person name="Probst A.J."/>
            <person name="Thomas B.C."/>
            <person name="Singh A."/>
            <person name="Wilkins M.J."/>
            <person name="Karaoz U."/>
            <person name="Brodie E.L."/>
            <person name="Williams K.H."/>
            <person name="Hubbard S.S."/>
            <person name="Banfield J.F."/>
        </authorList>
    </citation>
    <scope>NUCLEOTIDE SEQUENCE [LARGE SCALE GENOMIC DNA]</scope>
</reference>
<dbReference type="PANTHER" id="PTHR43736">
    <property type="entry name" value="ADP-RIBOSE PYROPHOSPHATASE"/>
    <property type="match status" value="1"/>
</dbReference>
<dbReference type="InterPro" id="IPR020476">
    <property type="entry name" value="Nudix_hydrolase"/>
</dbReference>
<dbReference type="InterPro" id="IPR015797">
    <property type="entry name" value="NUDIX_hydrolase-like_dom_sf"/>
</dbReference>
<dbReference type="SUPFAM" id="SSF55811">
    <property type="entry name" value="Nudix"/>
    <property type="match status" value="1"/>
</dbReference>
<comment type="similarity">
    <text evidence="2">Belongs to the Nudix hydrolase family.</text>
</comment>
<gene>
    <name evidence="4" type="ORF">A2961_05125</name>
</gene>
<dbReference type="PANTHER" id="PTHR43736:SF2">
    <property type="entry name" value="MUTT_NUDIX FAMILY PROTEIN"/>
    <property type="match status" value="1"/>
</dbReference>
<dbReference type="GO" id="GO:0016787">
    <property type="term" value="F:hydrolase activity"/>
    <property type="evidence" value="ECO:0007669"/>
    <property type="project" value="UniProtKB-KW"/>
</dbReference>
<dbReference type="PRINTS" id="PR00502">
    <property type="entry name" value="NUDIXFAMILY"/>
</dbReference>
<dbReference type="EMBL" id="MGHF01000029">
    <property type="protein sequence ID" value="OGM62126.1"/>
    <property type="molecule type" value="Genomic_DNA"/>
</dbReference>
<dbReference type="Proteomes" id="UP000177082">
    <property type="component" value="Unassembled WGS sequence"/>
</dbReference>
<dbReference type="InterPro" id="IPR020084">
    <property type="entry name" value="NUDIX_hydrolase_CS"/>
</dbReference>
<keyword evidence="1 2" id="KW-0378">Hydrolase</keyword>
<name>A0A1F8BDJ5_9BACT</name>
<dbReference type="PROSITE" id="PS00893">
    <property type="entry name" value="NUDIX_BOX"/>
    <property type="match status" value="1"/>
</dbReference>
<evidence type="ECO:0000256" key="2">
    <source>
        <dbReference type="RuleBase" id="RU003476"/>
    </source>
</evidence>
<evidence type="ECO:0000256" key="1">
    <source>
        <dbReference type="ARBA" id="ARBA00022801"/>
    </source>
</evidence>
<dbReference type="AlphaFoldDB" id="A0A1F8BDJ5"/>
<dbReference type="Gene3D" id="3.90.79.10">
    <property type="entry name" value="Nucleoside Triphosphate Pyrophosphohydrolase"/>
    <property type="match status" value="1"/>
</dbReference>
<evidence type="ECO:0000313" key="5">
    <source>
        <dbReference type="Proteomes" id="UP000177082"/>
    </source>
</evidence>
<dbReference type="Pfam" id="PF00293">
    <property type="entry name" value="NUDIX"/>
    <property type="match status" value="1"/>
</dbReference>
<protein>
    <recommendedName>
        <fullName evidence="3">Nudix hydrolase domain-containing protein</fullName>
    </recommendedName>
</protein>
<feature type="domain" description="Nudix hydrolase" evidence="3">
    <location>
        <begin position="1"/>
        <end position="129"/>
    </location>
</feature>
<evidence type="ECO:0000259" key="3">
    <source>
        <dbReference type="PROSITE" id="PS51462"/>
    </source>
</evidence>
<dbReference type="InterPro" id="IPR000086">
    <property type="entry name" value="NUDIX_hydrolase_dom"/>
</dbReference>
<comment type="caution">
    <text evidence="4">The sequence shown here is derived from an EMBL/GenBank/DDBJ whole genome shotgun (WGS) entry which is preliminary data.</text>
</comment>
<dbReference type="PROSITE" id="PS51462">
    <property type="entry name" value="NUDIX"/>
    <property type="match status" value="1"/>
</dbReference>
<accession>A0A1F8BDJ5</accession>
<dbReference type="STRING" id="1802519.A2961_05125"/>
<proteinExistence type="inferred from homology"/>
<organism evidence="4 5">
    <name type="scientific">Candidatus Woesebacteria bacterium RIFCSPLOWO2_01_FULL_39_21</name>
    <dbReference type="NCBI Taxonomy" id="1802519"/>
    <lineage>
        <taxon>Bacteria</taxon>
        <taxon>Candidatus Woeseibacteriota</taxon>
    </lineage>
</organism>